<proteinExistence type="predicted"/>
<evidence type="ECO:0000313" key="3">
    <source>
        <dbReference type="Proteomes" id="UP001054857"/>
    </source>
</evidence>
<accession>A0AAD3DT42</accession>
<gene>
    <name evidence="2" type="ORF">Agub_g7652</name>
</gene>
<name>A0AAD3DT42_9CHLO</name>
<dbReference type="EMBL" id="BMAR01000012">
    <property type="protein sequence ID" value="GFR46137.1"/>
    <property type="molecule type" value="Genomic_DNA"/>
</dbReference>
<dbReference type="AlphaFoldDB" id="A0AAD3DT42"/>
<evidence type="ECO:0000313" key="2">
    <source>
        <dbReference type="EMBL" id="GFR46137.1"/>
    </source>
</evidence>
<feature type="compositionally biased region" description="Pro residues" evidence="1">
    <location>
        <begin position="288"/>
        <end position="298"/>
    </location>
</feature>
<reference evidence="2 3" key="1">
    <citation type="journal article" date="2021" name="Sci. Rep.">
        <title>Genome sequencing of the multicellular alga Astrephomene provides insights into convergent evolution of germ-soma differentiation.</title>
        <authorList>
            <person name="Yamashita S."/>
            <person name="Yamamoto K."/>
            <person name="Matsuzaki R."/>
            <person name="Suzuki S."/>
            <person name="Yamaguchi H."/>
            <person name="Hirooka S."/>
            <person name="Minakuchi Y."/>
            <person name="Miyagishima S."/>
            <person name="Kawachi M."/>
            <person name="Toyoda A."/>
            <person name="Nozaki H."/>
        </authorList>
    </citation>
    <scope>NUCLEOTIDE SEQUENCE [LARGE SCALE GENOMIC DNA]</scope>
    <source>
        <strain evidence="2 3">NIES-4017</strain>
    </source>
</reference>
<keyword evidence="3" id="KW-1185">Reference proteome</keyword>
<sequence length="465" mass="49623">MPSSPAHSLKTGCGRMELGYRHSRVSRSSMISHSGHSGAIGSTGSCGARSSLFLLTVAHGVRSSSFCRGRGEVSHIGCCRLRPCFRSVHGVGCTPCSSDGDDSNSSSSMEPVKCGGNYRSAGLYGMNEDELLELLWQSAGLRALEFLPALPYMAASPRYMLVSPSNLAAWVSLMTDLQVQSPAALLAPCPAFLLVPLATSEQGAEYDKGEDVVYGSSQDCEDYGSACRTFVFHLRDELRMGEEQVFGLLARRPSLAFVPPAQLDAVIAFLAVVIKGAGRGHRLGSPVARPPPLSPPSPALSGGSAPKEPRSPAALWQALHELSAAAGDVRLPYILRCQEQQLQGGLVEQCGESSHSHDGDGNDYVEGTAHENEGSLLRREADGRAEAGELSEEAELDRALYRFLRRVPEVLAIRTEDLSYGFQRLSYLSCTSAGTGGLGYVDMCRMLCAVPELLPAVAAGKRNDE</sequence>
<comment type="caution">
    <text evidence="2">The sequence shown here is derived from an EMBL/GenBank/DDBJ whole genome shotgun (WGS) entry which is preliminary data.</text>
</comment>
<evidence type="ECO:0000256" key="1">
    <source>
        <dbReference type="SAM" id="MobiDB-lite"/>
    </source>
</evidence>
<feature type="region of interest" description="Disordered" evidence="1">
    <location>
        <begin position="283"/>
        <end position="312"/>
    </location>
</feature>
<dbReference type="Proteomes" id="UP001054857">
    <property type="component" value="Unassembled WGS sequence"/>
</dbReference>
<organism evidence="2 3">
    <name type="scientific">Astrephomene gubernaculifera</name>
    <dbReference type="NCBI Taxonomy" id="47775"/>
    <lineage>
        <taxon>Eukaryota</taxon>
        <taxon>Viridiplantae</taxon>
        <taxon>Chlorophyta</taxon>
        <taxon>core chlorophytes</taxon>
        <taxon>Chlorophyceae</taxon>
        <taxon>CS clade</taxon>
        <taxon>Chlamydomonadales</taxon>
        <taxon>Astrephomenaceae</taxon>
        <taxon>Astrephomene</taxon>
    </lineage>
</organism>
<protein>
    <submittedName>
        <fullName evidence="2">Uncharacterized protein</fullName>
    </submittedName>
</protein>